<gene>
    <name evidence="2" type="ORF">EDD35_6430</name>
</gene>
<keyword evidence="3" id="KW-1185">Reference proteome</keyword>
<organism evidence="2 3">
    <name type="scientific">Amycolatopsis thermoflava</name>
    <dbReference type="NCBI Taxonomy" id="84480"/>
    <lineage>
        <taxon>Bacteria</taxon>
        <taxon>Bacillati</taxon>
        <taxon>Actinomycetota</taxon>
        <taxon>Actinomycetes</taxon>
        <taxon>Pseudonocardiales</taxon>
        <taxon>Pseudonocardiaceae</taxon>
        <taxon>Amycolatopsis</taxon>
        <taxon>Amycolatopsis methanolica group</taxon>
    </lineage>
</organism>
<accession>A0A3N2H797</accession>
<proteinExistence type="predicted"/>
<dbReference type="Proteomes" id="UP000274843">
    <property type="component" value="Unassembled WGS sequence"/>
</dbReference>
<dbReference type="GeneID" id="301847696"/>
<dbReference type="AlphaFoldDB" id="A0A3N2H797"/>
<reference evidence="2 3" key="1">
    <citation type="submission" date="2018-11" db="EMBL/GenBank/DDBJ databases">
        <title>Sequencing the genomes of 1000 actinobacteria strains.</title>
        <authorList>
            <person name="Klenk H.-P."/>
        </authorList>
    </citation>
    <scope>NUCLEOTIDE SEQUENCE [LARGE SCALE GENOMIC DNA]</scope>
    <source>
        <strain evidence="2 3">DSM 44348</strain>
    </source>
</reference>
<dbReference type="EMBL" id="RKHY01000001">
    <property type="protein sequence ID" value="ROS44005.1"/>
    <property type="molecule type" value="Genomic_DNA"/>
</dbReference>
<feature type="compositionally biased region" description="Basic residues" evidence="1">
    <location>
        <begin position="54"/>
        <end position="64"/>
    </location>
</feature>
<evidence type="ECO:0000256" key="1">
    <source>
        <dbReference type="SAM" id="MobiDB-lite"/>
    </source>
</evidence>
<evidence type="ECO:0000313" key="3">
    <source>
        <dbReference type="Proteomes" id="UP000274843"/>
    </source>
</evidence>
<sequence length="64" mass="7322">MDVPWADTPEFPRPLMMSRLGLRAIWAVDRFNDRINGSRRNARHGGDLGVVHPRNSRVKKPFPG</sequence>
<feature type="region of interest" description="Disordered" evidence="1">
    <location>
        <begin position="37"/>
        <end position="64"/>
    </location>
</feature>
<evidence type="ECO:0000313" key="2">
    <source>
        <dbReference type="EMBL" id="ROS44005.1"/>
    </source>
</evidence>
<name>A0A3N2H797_9PSEU</name>
<protein>
    <submittedName>
        <fullName evidence="2">Uncharacterized protein</fullName>
    </submittedName>
</protein>
<dbReference type="RefSeq" id="WP_231960837.1">
    <property type="nucleotide sequence ID" value="NZ_RKHY01000001.1"/>
</dbReference>
<comment type="caution">
    <text evidence="2">The sequence shown here is derived from an EMBL/GenBank/DDBJ whole genome shotgun (WGS) entry which is preliminary data.</text>
</comment>